<proteinExistence type="predicted"/>
<protein>
    <recommendedName>
        <fullName evidence="1">Reverse transcriptase domain-containing protein</fullName>
    </recommendedName>
</protein>
<dbReference type="Gene3D" id="3.30.70.270">
    <property type="match status" value="1"/>
</dbReference>
<dbReference type="InterPro" id="IPR000477">
    <property type="entry name" value="RT_dom"/>
</dbReference>
<dbReference type="InterPro" id="IPR043128">
    <property type="entry name" value="Rev_trsase/Diguanyl_cyclase"/>
</dbReference>
<dbReference type="EMBL" id="SNRW01034523">
    <property type="protein sequence ID" value="KAA6355502.1"/>
    <property type="molecule type" value="Genomic_DNA"/>
</dbReference>
<dbReference type="Proteomes" id="UP000324800">
    <property type="component" value="Unassembled WGS sequence"/>
</dbReference>
<dbReference type="PANTHER" id="PTHR33050:SF7">
    <property type="entry name" value="RIBONUCLEASE H"/>
    <property type="match status" value="1"/>
</dbReference>
<evidence type="ECO:0000259" key="1">
    <source>
        <dbReference type="PROSITE" id="PS50878"/>
    </source>
</evidence>
<sequence>MPFGTKYSPTFFAEAIESILRQIRIHSEIKILNYCDNILLIYQDKQTLKTQTIEVMRTLEQFGRTISTDKCETEPFQLITFLEWIWNLKEMNIRMLEERKLKTT</sequence>
<dbReference type="PROSITE" id="PS50878">
    <property type="entry name" value="RT_POL"/>
    <property type="match status" value="1"/>
</dbReference>
<dbReference type="Pfam" id="PF00078">
    <property type="entry name" value="RVT_1"/>
    <property type="match status" value="1"/>
</dbReference>
<feature type="non-terminal residue" evidence="2">
    <location>
        <position position="104"/>
    </location>
</feature>
<dbReference type="PANTHER" id="PTHR33050">
    <property type="entry name" value="REVERSE TRANSCRIPTASE DOMAIN-CONTAINING PROTEIN"/>
    <property type="match status" value="1"/>
</dbReference>
<comment type="caution">
    <text evidence="2">The sequence shown here is derived from an EMBL/GenBank/DDBJ whole genome shotgun (WGS) entry which is preliminary data.</text>
</comment>
<organism evidence="2 3">
    <name type="scientific">Streblomastix strix</name>
    <dbReference type="NCBI Taxonomy" id="222440"/>
    <lineage>
        <taxon>Eukaryota</taxon>
        <taxon>Metamonada</taxon>
        <taxon>Preaxostyla</taxon>
        <taxon>Oxymonadida</taxon>
        <taxon>Streblomastigidae</taxon>
        <taxon>Streblomastix</taxon>
    </lineage>
</organism>
<dbReference type="InterPro" id="IPR043502">
    <property type="entry name" value="DNA/RNA_pol_sf"/>
</dbReference>
<name>A0A5J4TC57_9EUKA</name>
<accession>A0A5J4TC57</accession>
<dbReference type="InterPro" id="IPR052055">
    <property type="entry name" value="Hepadnavirus_pol/RT"/>
</dbReference>
<reference evidence="2 3" key="1">
    <citation type="submission" date="2019-03" db="EMBL/GenBank/DDBJ databases">
        <title>Single cell metagenomics reveals metabolic interactions within the superorganism composed of flagellate Streblomastix strix and complex community of Bacteroidetes bacteria on its surface.</title>
        <authorList>
            <person name="Treitli S.C."/>
            <person name="Kolisko M."/>
            <person name="Husnik F."/>
            <person name="Keeling P."/>
            <person name="Hampl V."/>
        </authorList>
    </citation>
    <scope>NUCLEOTIDE SEQUENCE [LARGE SCALE GENOMIC DNA]</scope>
    <source>
        <strain evidence="2">ST1C</strain>
    </source>
</reference>
<dbReference type="SUPFAM" id="SSF56672">
    <property type="entry name" value="DNA/RNA polymerases"/>
    <property type="match status" value="1"/>
</dbReference>
<feature type="domain" description="Reverse transcriptase" evidence="1">
    <location>
        <begin position="1"/>
        <end position="89"/>
    </location>
</feature>
<evidence type="ECO:0000313" key="2">
    <source>
        <dbReference type="EMBL" id="KAA6355502.1"/>
    </source>
</evidence>
<evidence type="ECO:0000313" key="3">
    <source>
        <dbReference type="Proteomes" id="UP000324800"/>
    </source>
</evidence>
<gene>
    <name evidence="2" type="ORF">EZS28_048971</name>
</gene>
<dbReference type="AlphaFoldDB" id="A0A5J4TC57"/>